<evidence type="ECO:0000259" key="2">
    <source>
        <dbReference type="PROSITE" id="PS50800"/>
    </source>
</evidence>
<reference evidence="3" key="1">
    <citation type="submission" date="2025-05" db="UniProtKB">
        <authorList>
            <consortium name="EnsemblMetazoa"/>
        </authorList>
    </citation>
    <scope>IDENTIFICATION</scope>
</reference>
<keyword evidence="4" id="KW-1185">Reference proteome</keyword>
<dbReference type="SUPFAM" id="SSF50630">
    <property type="entry name" value="Acid proteases"/>
    <property type="match status" value="1"/>
</dbReference>
<dbReference type="InterPro" id="IPR005162">
    <property type="entry name" value="Retrotrans_gag_dom"/>
</dbReference>
<proteinExistence type="predicted"/>
<dbReference type="PANTHER" id="PTHR45823:SF1">
    <property type="entry name" value="T-SNARE COILED-COIL HOMOLOGY DOMAIN-CONTAINING PROTEIN"/>
    <property type="match status" value="1"/>
</dbReference>
<dbReference type="SUPFAM" id="SSF58113">
    <property type="entry name" value="Apolipoprotein A-I"/>
    <property type="match status" value="1"/>
</dbReference>
<dbReference type="Proteomes" id="UP001652700">
    <property type="component" value="Unplaced"/>
</dbReference>
<dbReference type="PANTHER" id="PTHR45823">
    <property type="entry name" value="T-SNARE COILED-COIL HOMOLOGY DOMAIN-CONTAINING PROTEIN"/>
    <property type="match status" value="1"/>
</dbReference>
<name>A0ABM5KM80_DIAVI</name>
<dbReference type="Gene3D" id="2.40.70.10">
    <property type="entry name" value="Acid Proteases"/>
    <property type="match status" value="1"/>
</dbReference>
<dbReference type="SUPFAM" id="SSF68906">
    <property type="entry name" value="SAP domain"/>
    <property type="match status" value="1"/>
</dbReference>
<feature type="domain" description="SAP" evidence="2">
    <location>
        <begin position="4"/>
        <end position="38"/>
    </location>
</feature>
<dbReference type="RefSeq" id="XP_050511302.1">
    <property type="nucleotide sequence ID" value="XM_050655345.1"/>
</dbReference>
<feature type="region of interest" description="Disordered" evidence="1">
    <location>
        <begin position="433"/>
        <end position="467"/>
    </location>
</feature>
<accession>A0ABM5KM80</accession>
<dbReference type="SMART" id="SM00513">
    <property type="entry name" value="SAP"/>
    <property type="match status" value="1"/>
</dbReference>
<evidence type="ECO:0000313" key="4">
    <source>
        <dbReference type="Proteomes" id="UP001652700"/>
    </source>
</evidence>
<dbReference type="InterPro" id="IPR003034">
    <property type="entry name" value="SAP_dom"/>
</dbReference>
<dbReference type="PROSITE" id="PS50800">
    <property type="entry name" value="SAP"/>
    <property type="match status" value="1"/>
</dbReference>
<evidence type="ECO:0000256" key="1">
    <source>
        <dbReference type="SAM" id="MobiDB-lite"/>
    </source>
</evidence>
<dbReference type="Pfam" id="PF02037">
    <property type="entry name" value="SAP"/>
    <property type="match status" value="1"/>
</dbReference>
<dbReference type="InterPro" id="IPR001969">
    <property type="entry name" value="Aspartic_peptidase_AS"/>
</dbReference>
<feature type="compositionally biased region" description="Basic and acidic residues" evidence="1">
    <location>
        <begin position="447"/>
        <end position="459"/>
    </location>
</feature>
<dbReference type="InterPro" id="IPR021109">
    <property type="entry name" value="Peptidase_aspartic_dom_sf"/>
</dbReference>
<dbReference type="PROSITE" id="PS00141">
    <property type="entry name" value="ASP_PROTEASE"/>
    <property type="match status" value="1"/>
</dbReference>
<dbReference type="GeneID" id="126887693"/>
<dbReference type="InterPro" id="IPR036361">
    <property type="entry name" value="SAP_dom_sf"/>
</dbReference>
<dbReference type="Pfam" id="PF13975">
    <property type="entry name" value="gag-asp_proteas"/>
    <property type="match status" value="1"/>
</dbReference>
<dbReference type="EnsemblMetazoa" id="XM_050655345.1">
    <property type="protein sequence ID" value="XP_050511302.1"/>
    <property type="gene ID" value="LOC126887693"/>
</dbReference>
<dbReference type="Gene3D" id="1.10.720.30">
    <property type="entry name" value="SAP domain"/>
    <property type="match status" value="1"/>
</dbReference>
<dbReference type="Pfam" id="PF03732">
    <property type="entry name" value="Retrotrans_gag"/>
    <property type="match status" value="1"/>
</dbReference>
<dbReference type="Gene3D" id="1.20.5.1230">
    <property type="entry name" value="Apolipoprotein A-I"/>
    <property type="match status" value="1"/>
</dbReference>
<evidence type="ECO:0000313" key="3">
    <source>
        <dbReference type="EnsemblMetazoa" id="XP_050511302.1"/>
    </source>
</evidence>
<protein>
    <recommendedName>
        <fullName evidence="2">SAP domain-containing protein</fullName>
    </recommendedName>
</protein>
<sequence length="553" mass="62322">MSTLCKLKIADLRLELEERDLSSTGKKADLVERLKNALQEEGQDPETYLFEDKHAALISSITSLENKVSSEISQVSSDVLKVSTDITSLENKVSTDITSLENKVSTDITSLEKKVSSEISQVSSDVLKVSTDIASLEKKVSGDISSLDSKMTNEISKITSDFDDKISSIKSTFEEKIKEIEKKLEETEKVDKVVEPILTDIKNDETKYKLEPRSIVEGSVGHARVKVPNFDGKSSWNSYKKQFETVSRANGWSEKDKAVNLVIALRGEALDVLQTIAVEETNDFEQLMKRLNMRYGHEHLEYVYQARLKNRRQKKDEALQEYELDIARLVRFAYPTAPEDMREILAVQTFMDGLRDVEMQRTLRLAPHKTLVDVLSATLEFESATQASGEYSAVRTVKEEEDEDKLDQLVNMVKGFTSKKTKTMNCCNCGENGHARSLKKNANQETRQQEIRERTDPRRAASTQNSSKDHLILIASLKCREDSVYVDGEINGKKYTLLVDTGATRTIIRPSIVNSRKKLVPTRLRLRTAIGENANTHGEIQKGLEQKSSSIPS</sequence>
<organism evidence="3 4">
    <name type="scientific">Diabrotica virgifera virgifera</name>
    <name type="common">western corn rootworm</name>
    <dbReference type="NCBI Taxonomy" id="50390"/>
    <lineage>
        <taxon>Eukaryota</taxon>
        <taxon>Metazoa</taxon>
        <taxon>Ecdysozoa</taxon>
        <taxon>Arthropoda</taxon>
        <taxon>Hexapoda</taxon>
        <taxon>Insecta</taxon>
        <taxon>Pterygota</taxon>
        <taxon>Neoptera</taxon>
        <taxon>Endopterygota</taxon>
        <taxon>Coleoptera</taxon>
        <taxon>Polyphaga</taxon>
        <taxon>Cucujiformia</taxon>
        <taxon>Chrysomeloidea</taxon>
        <taxon>Chrysomelidae</taxon>
        <taxon>Galerucinae</taxon>
        <taxon>Diabroticina</taxon>
        <taxon>Diabroticites</taxon>
        <taxon>Diabrotica</taxon>
    </lineage>
</organism>